<reference evidence="2" key="1">
    <citation type="submission" date="2020-11" db="EMBL/GenBank/DDBJ databases">
        <authorList>
            <consortium name="DOE Joint Genome Institute"/>
            <person name="Ahrendt S."/>
            <person name="Riley R."/>
            <person name="Andreopoulos W."/>
            <person name="Labutti K."/>
            <person name="Pangilinan J."/>
            <person name="Ruiz-Duenas F.J."/>
            <person name="Barrasa J.M."/>
            <person name="Sanchez-Garcia M."/>
            <person name="Camarero S."/>
            <person name="Miyauchi S."/>
            <person name="Serrano A."/>
            <person name="Linde D."/>
            <person name="Babiker R."/>
            <person name="Drula E."/>
            <person name="Ayuso-Fernandez I."/>
            <person name="Pacheco R."/>
            <person name="Padilla G."/>
            <person name="Ferreira P."/>
            <person name="Barriuso J."/>
            <person name="Kellner H."/>
            <person name="Castanera R."/>
            <person name="Alfaro M."/>
            <person name="Ramirez L."/>
            <person name="Pisabarro A.G."/>
            <person name="Kuo A."/>
            <person name="Tritt A."/>
            <person name="Lipzen A."/>
            <person name="He G."/>
            <person name="Yan M."/>
            <person name="Ng V."/>
            <person name="Cullen D."/>
            <person name="Martin F."/>
            <person name="Rosso M.-N."/>
            <person name="Henrissat B."/>
            <person name="Hibbett D."/>
            <person name="Martinez A.T."/>
            <person name="Grigoriev I.V."/>
        </authorList>
    </citation>
    <scope>NUCLEOTIDE SEQUENCE</scope>
    <source>
        <strain evidence="2">AH 40177</strain>
    </source>
</reference>
<dbReference type="Pfam" id="PF11712">
    <property type="entry name" value="Vma12"/>
    <property type="match status" value="1"/>
</dbReference>
<organism evidence="2 3">
    <name type="scientific">Rhodocollybia butyracea</name>
    <dbReference type="NCBI Taxonomy" id="206335"/>
    <lineage>
        <taxon>Eukaryota</taxon>
        <taxon>Fungi</taxon>
        <taxon>Dikarya</taxon>
        <taxon>Basidiomycota</taxon>
        <taxon>Agaricomycotina</taxon>
        <taxon>Agaricomycetes</taxon>
        <taxon>Agaricomycetidae</taxon>
        <taxon>Agaricales</taxon>
        <taxon>Marasmiineae</taxon>
        <taxon>Omphalotaceae</taxon>
        <taxon>Rhodocollybia</taxon>
    </lineage>
</organism>
<evidence type="ECO:0000313" key="2">
    <source>
        <dbReference type="EMBL" id="KAF9074917.1"/>
    </source>
</evidence>
<gene>
    <name evidence="2" type="ORF">BDP27DRAFT_1415831</name>
</gene>
<sequence>MSNVNISLEDHLVSALEPLVPIIDVNISKTLVQSLSEQIIPYTLLQSVSRWSRSPEGSSALRSHSLDPNAYSMISLLAGTTTSPERKFGPYVAPLEPEQLVAEGKRERKAITTIINGVLSVIGSGAAAWIMSEQTHWKREWRMLFALFVAVIVAVAETVLYIIWQSRSSSSSLAPRPPKSRRKRIQVKKEDVEELITSSADGKTLPEGLRLRTQLKK</sequence>
<dbReference type="InterPro" id="IPR021013">
    <property type="entry name" value="ATPase_Vma12"/>
</dbReference>
<comment type="caution">
    <text evidence="2">The sequence shown here is derived from an EMBL/GenBank/DDBJ whole genome shotgun (WGS) entry which is preliminary data.</text>
</comment>
<keyword evidence="3" id="KW-1185">Reference proteome</keyword>
<dbReference type="GO" id="GO:0070072">
    <property type="term" value="P:vacuolar proton-transporting V-type ATPase complex assembly"/>
    <property type="evidence" value="ECO:0007669"/>
    <property type="project" value="InterPro"/>
</dbReference>
<accession>A0A9P5Q5F9</accession>
<evidence type="ECO:0000256" key="1">
    <source>
        <dbReference type="SAM" id="Phobius"/>
    </source>
</evidence>
<dbReference type="Proteomes" id="UP000772434">
    <property type="component" value="Unassembled WGS sequence"/>
</dbReference>
<dbReference type="AlphaFoldDB" id="A0A9P5Q5F9"/>
<evidence type="ECO:0000313" key="3">
    <source>
        <dbReference type="Proteomes" id="UP000772434"/>
    </source>
</evidence>
<proteinExistence type="predicted"/>
<feature type="transmembrane region" description="Helical" evidence="1">
    <location>
        <begin position="110"/>
        <end position="131"/>
    </location>
</feature>
<protein>
    <submittedName>
        <fullName evidence="2">Uncharacterized protein</fullName>
    </submittedName>
</protein>
<keyword evidence="1" id="KW-0812">Transmembrane</keyword>
<name>A0A9P5Q5F9_9AGAR</name>
<keyword evidence="1" id="KW-1133">Transmembrane helix</keyword>
<dbReference type="OrthoDB" id="3193718at2759"/>
<keyword evidence="1" id="KW-0472">Membrane</keyword>
<feature type="transmembrane region" description="Helical" evidence="1">
    <location>
        <begin position="143"/>
        <end position="164"/>
    </location>
</feature>
<dbReference type="EMBL" id="JADNRY010000011">
    <property type="protein sequence ID" value="KAF9074917.1"/>
    <property type="molecule type" value="Genomic_DNA"/>
</dbReference>